<dbReference type="InterPro" id="IPR050952">
    <property type="entry name" value="TRIM-NHL_E3_ligases"/>
</dbReference>
<dbReference type="EMBL" id="LAZR01060826">
    <property type="protein sequence ID" value="KKK64874.1"/>
    <property type="molecule type" value="Genomic_DNA"/>
</dbReference>
<feature type="non-terminal residue" evidence="2">
    <location>
        <position position="296"/>
    </location>
</feature>
<proteinExistence type="predicted"/>
<dbReference type="InterPro" id="IPR011042">
    <property type="entry name" value="6-blade_b-propeller_TolB-like"/>
</dbReference>
<dbReference type="SUPFAM" id="SSF101898">
    <property type="entry name" value="NHL repeat"/>
    <property type="match status" value="1"/>
</dbReference>
<sequence>MSSKNSNMLKKRAMLSTALTIACAAVLLRMLPLGDKVPLPMQPTTVYAASDGDLNRDGKIDVEDLQLFSIKRFGVGWHVIDWCLWVEDQDDKSKASDELIDFIIDYLECYAPPPPPPPEPNEPPVLPEDPLAVKHQNEYPSRLTWGPDGRLYVCDHKVGSIFIYEAADTVDPNEPAIITAVAEIKDINKPLGIAIGPDGNIYVGSDGNDNIEVYDSNGELLYTFGDDVIQMPNSIALDAAGNVYVVDSLSNTVIVFDPNGNRLRLISDGKLHFPTTITIADVDDGLGNITTELYIA</sequence>
<dbReference type="InterPro" id="IPR001258">
    <property type="entry name" value="NHL_repeat"/>
</dbReference>
<evidence type="ECO:0000313" key="2">
    <source>
        <dbReference type="EMBL" id="KKK64874.1"/>
    </source>
</evidence>
<accession>A0A0F8ZEJ0</accession>
<dbReference type="PANTHER" id="PTHR24104:SF25">
    <property type="entry name" value="PROTEIN LIN-41"/>
    <property type="match status" value="1"/>
</dbReference>
<dbReference type="AlphaFoldDB" id="A0A0F8ZEJ0"/>
<dbReference type="PANTHER" id="PTHR24104">
    <property type="entry name" value="E3 UBIQUITIN-PROTEIN LIGASE NHLRC1-RELATED"/>
    <property type="match status" value="1"/>
</dbReference>
<dbReference type="PROSITE" id="PS51125">
    <property type="entry name" value="NHL"/>
    <property type="match status" value="1"/>
</dbReference>
<dbReference type="Gene3D" id="2.120.10.30">
    <property type="entry name" value="TolB, C-terminal domain"/>
    <property type="match status" value="1"/>
</dbReference>
<evidence type="ECO:0000256" key="1">
    <source>
        <dbReference type="ARBA" id="ARBA00022737"/>
    </source>
</evidence>
<dbReference type="GO" id="GO:0008270">
    <property type="term" value="F:zinc ion binding"/>
    <property type="evidence" value="ECO:0007669"/>
    <property type="project" value="UniProtKB-KW"/>
</dbReference>
<organism evidence="2">
    <name type="scientific">marine sediment metagenome</name>
    <dbReference type="NCBI Taxonomy" id="412755"/>
    <lineage>
        <taxon>unclassified sequences</taxon>
        <taxon>metagenomes</taxon>
        <taxon>ecological metagenomes</taxon>
    </lineage>
</organism>
<evidence type="ECO:0008006" key="3">
    <source>
        <dbReference type="Google" id="ProtNLM"/>
    </source>
</evidence>
<name>A0A0F8ZEJ0_9ZZZZ</name>
<dbReference type="CDD" id="cd05819">
    <property type="entry name" value="NHL"/>
    <property type="match status" value="1"/>
</dbReference>
<dbReference type="PROSITE" id="PS00018">
    <property type="entry name" value="EF_HAND_1"/>
    <property type="match status" value="1"/>
</dbReference>
<protein>
    <recommendedName>
        <fullName evidence="3">Dockerin domain-containing protein</fullName>
    </recommendedName>
</protein>
<reference evidence="2" key="1">
    <citation type="journal article" date="2015" name="Nature">
        <title>Complex archaea that bridge the gap between prokaryotes and eukaryotes.</title>
        <authorList>
            <person name="Spang A."/>
            <person name="Saw J.H."/>
            <person name="Jorgensen S.L."/>
            <person name="Zaremba-Niedzwiedzka K."/>
            <person name="Martijn J."/>
            <person name="Lind A.E."/>
            <person name="van Eijk R."/>
            <person name="Schleper C."/>
            <person name="Guy L."/>
            <person name="Ettema T.J."/>
        </authorList>
    </citation>
    <scope>NUCLEOTIDE SEQUENCE</scope>
</reference>
<dbReference type="InterPro" id="IPR018247">
    <property type="entry name" value="EF_Hand_1_Ca_BS"/>
</dbReference>
<keyword evidence="1" id="KW-0677">Repeat</keyword>
<gene>
    <name evidence="2" type="ORF">LCGC14_2979810</name>
</gene>
<dbReference type="PROSITE" id="PS51257">
    <property type="entry name" value="PROKAR_LIPOPROTEIN"/>
    <property type="match status" value="1"/>
</dbReference>
<comment type="caution">
    <text evidence="2">The sequence shown here is derived from an EMBL/GenBank/DDBJ whole genome shotgun (WGS) entry which is preliminary data.</text>
</comment>